<keyword evidence="1" id="KW-0645">Protease</keyword>
<reference evidence="3 4" key="1">
    <citation type="journal article" date="2016" name="Sci. Rep.">
        <title>The Dendrobium catenatum Lindl. genome sequence provides insights into polysaccharide synthase, floral development and adaptive evolution.</title>
        <authorList>
            <person name="Zhang G.Q."/>
            <person name="Xu Q."/>
            <person name="Bian C."/>
            <person name="Tsai W.C."/>
            <person name="Yeh C.M."/>
            <person name="Liu K.W."/>
            <person name="Yoshida K."/>
            <person name="Zhang L.S."/>
            <person name="Chang S.B."/>
            <person name="Chen F."/>
            <person name="Shi Y."/>
            <person name="Su Y.Y."/>
            <person name="Zhang Y.Q."/>
            <person name="Chen L.J."/>
            <person name="Yin Y."/>
            <person name="Lin M."/>
            <person name="Huang H."/>
            <person name="Deng H."/>
            <person name="Wang Z.W."/>
            <person name="Zhu S.L."/>
            <person name="Zhao X."/>
            <person name="Deng C."/>
            <person name="Niu S.C."/>
            <person name="Huang J."/>
            <person name="Wang M."/>
            <person name="Liu G.H."/>
            <person name="Yang H.J."/>
            <person name="Xiao X.J."/>
            <person name="Hsiao Y.Y."/>
            <person name="Wu W.L."/>
            <person name="Chen Y.Y."/>
            <person name="Mitsuda N."/>
            <person name="Ohme-Takagi M."/>
            <person name="Luo Y.B."/>
            <person name="Van de Peer Y."/>
            <person name="Liu Z.J."/>
        </authorList>
    </citation>
    <scope>NUCLEOTIDE SEQUENCE [LARGE SCALE GENOMIC DNA]</scope>
    <source>
        <tissue evidence="3">The whole plant</tissue>
    </source>
</reference>
<dbReference type="GO" id="GO:0006508">
    <property type="term" value="P:proteolysis"/>
    <property type="evidence" value="ECO:0007669"/>
    <property type="project" value="UniProtKB-KW"/>
</dbReference>
<dbReference type="GO" id="GO:0008233">
    <property type="term" value="F:peptidase activity"/>
    <property type="evidence" value="ECO:0007669"/>
    <property type="project" value="UniProtKB-KW"/>
</dbReference>
<dbReference type="InterPro" id="IPR039537">
    <property type="entry name" value="Retrotran_Ty1/copia-like"/>
</dbReference>
<dbReference type="STRING" id="906689.A0A2I0XFR6"/>
<feature type="domain" description="Integrase catalytic" evidence="2">
    <location>
        <begin position="320"/>
        <end position="423"/>
    </location>
</feature>
<dbReference type="EMBL" id="KZ501925">
    <property type="protein sequence ID" value="PKU86766.1"/>
    <property type="molecule type" value="Genomic_DNA"/>
</dbReference>
<dbReference type="AlphaFoldDB" id="A0A2I0XFR6"/>
<evidence type="ECO:0000313" key="4">
    <source>
        <dbReference type="Proteomes" id="UP000233837"/>
    </source>
</evidence>
<dbReference type="GO" id="GO:0015074">
    <property type="term" value="P:DNA integration"/>
    <property type="evidence" value="ECO:0007669"/>
    <property type="project" value="InterPro"/>
</dbReference>
<accession>A0A2I0XFR6</accession>
<gene>
    <name evidence="3" type="ORF">MA16_Dca020813</name>
</gene>
<dbReference type="GO" id="GO:0003676">
    <property type="term" value="F:nucleic acid binding"/>
    <property type="evidence" value="ECO:0007669"/>
    <property type="project" value="InterPro"/>
</dbReference>
<evidence type="ECO:0000259" key="2">
    <source>
        <dbReference type="PROSITE" id="PS50994"/>
    </source>
</evidence>
<reference evidence="3 4" key="2">
    <citation type="journal article" date="2017" name="Nature">
        <title>The Apostasia genome and the evolution of orchids.</title>
        <authorList>
            <person name="Zhang G.Q."/>
            <person name="Liu K.W."/>
            <person name="Li Z."/>
            <person name="Lohaus R."/>
            <person name="Hsiao Y.Y."/>
            <person name="Niu S.C."/>
            <person name="Wang J.Y."/>
            <person name="Lin Y.C."/>
            <person name="Xu Q."/>
            <person name="Chen L.J."/>
            <person name="Yoshida K."/>
            <person name="Fujiwara S."/>
            <person name="Wang Z.W."/>
            <person name="Zhang Y.Q."/>
            <person name="Mitsuda N."/>
            <person name="Wang M."/>
            <person name="Liu G.H."/>
            <person name="Pecoraro L."/>
            <person name="Huang H.X."/>
            <person name="Xiao X.J."/>
            <person name="Lin M."/>
            <person name="Wu X.Y."/>
            <person name="Wu W.L."/>
            <person name="Chen Y.Y."/>
            <person name="Chang S.B."/>
            <person name="Sakamoto S."/>
            <person name="Ohme-Takagi M."/>
            <person name="Yagi M."/>
            <person name="Zeng S.J."/>
            <person name="Shen C.Y."/>
            <person name="Yeh C.M."/>
            <person name="Luo Y.B."/>
            <person name="Tsai W.C."/>
            <person name="Van de Peer Y."/>
            <person name="Liu Z.J."/>
        </authorList>
    </citation>
    <scope>NUCLEOTIDE SEQUENCE [LARGE SCALE GENOMIC DNA]</scope>
    <source>
        <tissue evidence="3">The whole plant</tissue>
    </source>
</reference>
<keyword evidence="1" id="KW-0378">Hydrolase</keyword>
<dbReference type="PANTHER" id="PTHR42648:SF26">
    <property type="entry name" value="INTEGRASE CATALYTIC DOMAIN-CONTAINING PROTEIN"/>
    <property type="match status" value="1"/>
</dbReference>
<keyword evidence="4" id="KW-1185">Reference proteome</keyword>
<dbReference type="Pfam" id="PF22936">
    <property type="entry name" value="Pol_BBD"/>
    <property type="match status" value="1"/>
</dbReference>
<dbReference type="PANTHER" id="PTHR42648">
    <property type="entry name" value="TRANSPOSASE, PUTATIVE-RELATED"/>
    <property type="match status" value="1"/>
</dbReference>
<dbReference type="Pfam" id="PF13976">
    <property type="entry name" value="gag_pre-integrs"/>
    <property type="match status" value="1"/>
</dbReference>
<dbReference type="Gene3D" id="3.30.420.10">
    <property type="entry name" value="Ribonuclease H-like superfamily/Ribonuclease H"/>
    <property type="match status" value="1"/>
</dbReference>
<dbReference type="Proteomes" id="UP000233837">
    <property type="component" value="Unassembled WGS sequence"/>
</dbReference>
<organism evidence="3 4">
    <name type="scientific">Dendrobium catenatum</name>
    <dbReference type="NCBI Taxonomy" id="906689"/>
    <lineage>
        <taxon>Eukaryota</taxon>
        <taxon>Viridiplantae</taxon>
        <taxon>Streptophyta</taxon>
        <taxon>Embryophyta</taxon>
        <taxon>Tracheophyta</taxon>
        <taxon>Spermatophyta</taxon>
        <taxon>Magnoliopsida</taxon>
        <taxon>Liliopsida</taxon>
        <taxon>Asparagales</taxon>
        <taxon>Orchidaceae</taxon>
        <taxon>Epidendroideae</taxon>
        <taxon>Malaxideae</taxon>
        <taxon>Dendrobiinae</taxon>
        <taxon>Dendrobium</taxon>
    </lineage>
</organism>
<dbReference type="InterPro" id="IPR001584">
    <property type="entry name" value="Integrase_cat-core"/>
</dbReference>
<protein>
    <submittedName>
        <fullName evidence="3">Retrovirus-related Pol polyprotein from transposon TNT 1-94</fullName>
    </submittedName>
</protein>
<proteinExistence type="predicted"/>
<dbReference type="PROSITE" id="PS50994">
    <property type="entry name" value="INTEGRASE"/>
    <property type="match status" value="1"/>
</dbReference>
<evidence type="ECO:0000256" key="1">
    <source>
        <dbReference type="ARBA" id="ARBA00022670"/>
    </source>
</evidence>
<dbReference type="Pfam" id="PF14223">
    <property type="entry name" value="Retrotran_gag_2"/>
    <property type="match status" value="1"/>
</dbReference>
<evidence type="ECO:0000313" key="3">
    <source>
        <dbReference type="EMBL" id="PKU86766.1"/>
    </source>
</evidence>
<dbReference type="InterPro" id="IPR025724">
    <property type="entry name" value="GAG-pre-integrase_dom"/>
</dbReference>
<name>A0A2I0XFR6_9ASPA</name>
<dbReference type="InterPro" id="IPR012337">
    <property type="entry name" value="RNaseH-like_sf"/>
</dbReference>
<sequence>MTLYLTNIKSLVDQIASAGSNVDTEDIILYIMNGLPASFHAFKTAIRIMLTPISLDQLYPLLLSEEVNIAAEAARTQAPLDPNLALYTQRAWLRQTISWHRLNVNYAPVSNSSTNRAMVAAPEPTSNNNWFLDSSVSSHLTNSLDNLSIASPYQGSDSIIIGDCKTMAISNSDAGLLPTPSRKLNLAQILHIPTLKYNLLYISKLMQDNNIYITFDPNGFIFKDIKTRQILLHGPCHEGLYPIKNVSPCSSKFALMATSTSSYIWHNQLGHPHNKTLNFISHCNPELRIHKHKFFCTSCTLAKSQKLVFDNYVHRRNNILELVHSNVWGLSLVVSAQGYKHYVIFVDDHSRFTWLYPMIQKYEVTNIFINLKKYIEKLTSKSKKCLRTDGDHNLINFLKDNGISHQMSCPYTPEQNGISERKH</sequence>
<dbReference type="SUPFAM" id="SSF53098">
    <property type="entry name" value="Ribonuclease H-like"/>
    <property type="match status" value="1"/>
</dbReference>
<dbReference type="InterPro" id="IPR054722">
    <property type="entry name" value="PolX-like_BBD"/>
</dbReference>
<dbReference type="InterPro" id="IPR036397">
    <property type="entry name" value="RNaseH_sf"/>
</dbReference>